<dbReference type="SUPFAM" id="SSF51735">
    <property type="entry name" value="NAD(P)-binding Rossmann-fold domains"/>
    <property type="match status" value="1"/>
</dbReference>
<dbReference type="UniPathway" id="UPA00051">
    <property type="reaction ID" value="UER00465"/>
</dbReference>
<sequence length="356" mass="36074">MPAVVILGCGGVGRALLKQIAATKLTVAAVCDSKNALVAANGAFTAAQLSAIAEAKAAGKPLAVEGATVVPVTDSAGLAAVLKQCKEAAGGKCFVADCTASDATGPAMAEAGVAVALANKKPVTSSIDLYNKLALENPRNFRNESTVGAGLPVMAMLRRMVTSGDPISRVAGCFSGTLGFVMSGLEAGKKLSDVVAEAKSLGYTEPDPREDLSGMDVARKALIIARSMGWKLEMDDVKVEGMYPPEMGQDKMSVDEFMAALPSLDADMAGKAQAAAADGKVLRFAAVVADGKCLVGLQSVPKNTAMGALQGTDNIVEVISSCYPVSPLVIQGAGAGTETTASGVLADLLELADIHA</sequence>
<dbReference type="UniPathway" id="UPA00050">
    <property type="reaction ID" value="UER00063"/>
</dbReference>
<dbReference type="InterPro" id="IPR022697">
    <property type="entry name" value="HDH_short"/>
</dbReference>
<gene>
    <name evidence="17" type="ORF">EGYM00163_LOCUS45232</name>
    <name evidence="18" type="ORF">EGYM00163_LOCUS45233</name>
</gene>
<evidence type="ECO:0000256" key="8">
    <source>
        <dbReference type="ARBA" id="ARBA00022857"/>
    </source>
</evidence>
<evidence type="ECO:0000256" key="12">
    <source>
        <dbReference type="PIRSR" id="PIRSR036497-1"/>
    </source>
</evidence>
<accession>A0A6T2J3W8</accession>
<evidence type="ECO:0000256" key="11">
    <source>
        <dbReference type="ARBA" id="ARBA00048841"/>
    </source>
</evidence>
<dbReference type="GO" id="GO:0004412">
    <property type="term" value="F:homoserine dehydrogenase activity"/>
    <property type="evidence" value="ECO:0007669"/>
    <property type="project" value="UniProtKB-EC"/>
</dbReference>
<dbReference type="Pfam" id="PF00742">
    <property type="entry name" value="Homoserine_dh"/>
    <property type="match status" value="1"/>
</dbReference>
<dbReference type="Gene3D" id="3.40.50.720">
    <property type="entry name" value="NAD(P)-binding Rossmann-like Domain"/>
    <property type="match status" value="1"/>
</dbReference>
<comment type="cofactor">
    <cofactor evidence="1">
        <name>a metal cation</name>
        <dbReference type="ChEBI" id="CHEBI:25213"/>
    </cofactor>
</comment>
<evidence type="ECO:0000256" key="14">
    <source>
        <dbReference type="RuleBase" id="RU000579"/>
    </source>
</evidence>
<keyword evidence="6 14" id="KW-0028">Amino-acid biosynthesis</keyword>
<comment type="similarity">
    <text evidence="4 15">Belongs to the homoserine dehydrogenase family.</text>
</comment>
<evidence type="ECO:0000256" key="1">
    <source>
        <dbReference type="ARBA" id="ARBA00001920"/>
    </source>
</evidence>
<evidence type="ECO:0000256" key="3">
    <source>
        <dbReference type="ARBA" id="ARBA00005062"/>
    </source>
</evidence>
<evidence type="ECO:0000256" key="15">
    <source>
        <dbReference type="RuleBase" id="RU004171"/>
    </source>
</evidence>
<feature type="active site" description="Proton donor" evidence="12">
    <location>
        <position position="220"/>
    </location>
</feature>
<dbReference type="InterPro" id="IPR011147">
    <property type="entry name" value="Bifunc_Aspkin/hSer_DH"/>
</dbReference>
<dbReference type="InterPro" id="IPR001342">
    <property type="entry name" value="HDH_cat"/>
</dbReference>
<keyword evidence="10 14" id="KW-0486">Methionine biosynthesis</keyword>
<evidence type="ECO:0000313" key="17">
    <source>
        <dbReference type="EMBL" id="CAE0833936.1"/>
    </source>
</evidence>
<evidence type="ECO:0000256" key="4">
    <source>
        <dbReference type="ARBA" id="ARBA00006753"/>
    </source>
</evidence>
<dbReference type="EC" id="1.1.1.3" evidence="5 14"/>
<dbReference type="PANTHER" id="PTHR43070">
    <property type="match status" value="1"/>
</dbReference>
<name>A0A6T2J3W8_9EUGL</name>
<organism evidence="17">
    <name type="scientific">Eutreptiella gymnastica</name>
    <dbReference type="NCBI Taxonomy" id="73025"/>
    <lineage>
        <taxon>Eukaryota</taxon>
        <taxon>Discoba</taxon>
        <taxon>Euglenozoa</taxon>
        <taxon>Euglenida</taxon>
        <taxon>Spirocuta</taxon>
        <taxon>Euglenophyceae</taxon>
        <taxon>Eutreptiales</taxon>
        <taxon>Eutreptiaceae</taxon>
        <taxon>Eutreptiella</taxon>
    </lineage>
</organism>
<dbReference type="AlphaFoldDB" id="A0A6T2J3W8"/>
<dbReference type="Gene3D" id="3.30.360.10">
    <property type="entry name" value="Dihydrodipicolinate Reductase, domain 2"/>
    <property type="match status" value="1"/>
</dbReference>
<keyword evidence="9 14" id="KW-0560">Oxidoreductase</keyword>
<dbReference type="FunFam" id="3.30.360.10:FF:000006">
    <property type="entry name" value="Bifunctional aspartokinase/homoserine dehydrogenase"/>
    <property type="match status" value="1"/>
</dbReference>
<evidence type="ECO:0000256" key="2">
    <source>
        <dbReference type="ARBA" id="ARBA00005056"/>
    </source>
</evidence>
<feature type="binding site" evidence="13">
    <location>
        <position position="120"/>
    </location>
    <ligand>
        <name>NADPH</name>
        <dbReference type="ChEBI" id="CHEBI:57783"/>
    </ligand>
</feature>
<evidence type="ECO:0000256" key="5">
    <source>
        <dbReference type="ARBA" id="ARBA00013213"/>
    </source>
</evidence>
<protein>
    <recommendedName>
        <fullName evidence="5 14">Homoserine dehydrogenase</fullName>
        <ecNumber evidence="5 14">1.1.1.3</ecNumber>
    </recommendedName>
</protein>
<evidence type="ECO:0000259" key="16">
    <source>
        <dbReference type="Pfam" id="PF00742"/>
    </source>
</evidence>
<evidence type="ECO:0000256" key="9">
    <source>
        <dbReference type="ARBA" id="ARBA00023002"/>
    </source>
</evidence>
<dbReference type="SUPFAM" id="SSF55347">
    <property type="entry name" value="Glyceraldehyde-3-phosphate dehydrogenase-like, C-terminal domain"/>
    <property type="match status" value="1"/>
</dbReference>
<dbReference type="GO" id="GO:0009088">
    <property type="term" value="P:threonine biosynthetic process"/>
    <property type="evidence" value="ECO:0007669"/>
    <property type="project" value="UniProtKB-UniPathway"/>
</dbReference>
<dbReference type="GO" id="GO:0009086">
    <property type="term" value="P:methionine biosynthetic process"/>
    <property type="evidence" value="ECO:0007669"/>
    <property type="project" value="UniProtKB-KW"/>
</dbReference>
<keyword evidence="7 14" id="KW-0791">Threonine biosynthesis</keyword>
<comment type="pathway">
    <text evidence="3 14">Amino-acid biosynthesis; L-methionine biosynthesis via de novo pathway; L-homoserine from L-aspartate: step 3/3.</text>
</comment>
<comment type="pathway">
    <text evidence="2 14">Amino-acid biosynthesis; L-threonine biosynthesis; L-threonine from L-aspartate: step 3/5.</text>
</comment>
<keyword evidence="8 13" id="KW-0521">NADP</keyword>
<dbReference type="EMBL" id="HBJA01131647">
    <property type="protein sequence ID" value="CAE0833937.1"/>
    <property type="molecule type" value="Transcribed_RNA"/>
</dbReference>
<dbReference type="PIRSF" id="PIRSF036497">
    <property type="entry name" value="HDH_short"/>
    <property type="match status" value="1"/>
</dbReference>
<dbReference type="EMBL" id="HBJA01131646">
    <property type="protein sequence ID" value="CAE0833936.1"/>
    <property type="molecule type" value="Transcribed_RNA"/>
</dbReference>
<evidence type="ECO:0000256" key="6">
    <source>
        <dbReference type="ARBA" id="ARBA00022605"/>
    </source>
</evidence>
<feature type="binding site" evidence="13">
    <location>
        <position position="205"/>
    </location>
    <ligand>
        <name>L-homoserine</name>
        <dbReference type="ChEBI" id="CHEBI:57476"/>
    </ligand>
</feature>
<comment type="catalytic activity">
    <reaction evidence="11">
        <text>L-homoserine + NADP(+) = L-aspartate 4-semialdehyde + NADPH + H(+)</text>
        <dbReference type="Rhea" id="RHEA:15761"/>
        <dbReference type="ChEBI" id="CHEBI:15378"/>
        <dbReference type="ChEBI" id="CHEBI:57476"/>
        <dbReference type="ChEBI" id="CHEBI:57783"/>
        <dbReference type="ChEBI" id="CHEBI:58349"/>
        <dbReference type="ChEBI" id="CHEBI:537519"/>
        <dbReference type="EC" id="1.1.1.3"/>
    </reaction>
    <physiologicalReaction direction="right-to-left" evidence="11">
        <dbReference type="Rhea" id="RHEA:15763"/>
    </physiologicalReaction>
</comment>
<evidence type="ECO:0000313" key="18">
    <source>
        <dbReference type="EMBL" id="CAE0833937.1"/>
    </source>
</evidence>
<evidence type="ECO:0000256" key="7">
    <source>
        <dbReference type="ARBA" id="ARBA00022697"/>
    </source>
</evidence>
<proteinExistence type="inferred from homology"/>
<evidence type="ECO:0000256" key="10">
    <source>
        <dbReference type="ARBA" id="ARBA00023167"/>
    </source>
</evidence>
<dbReference type="PROSITE" id="PS01042">
    <property type="entry name" value="HOMOSER_DHGENASE"/>
    <property type="match status" value="1"/>
</dbReference>
<feature type="binding site" evidence="13">
    <location>
        <begin position="8"/>
        <end position="13"/>
    </location>
    <ligand>
        <name>NADP(+)</name>
        <dbReference type="ChEBI" id="CHEBI:58349"/>
    </ligand>
</feature>
<dbReference type="InterPro" id="IPR019811">
    <property type="entry name" value="HDH_CS"/>
</dbReference>
<evidence type="ECO:0000256" key="13">
    <source>
        <dbReference type="PIRSR" id="PIRSR036497-2"/>
    </source>
</evidence>
<reference evidence="17" key="1">
    <citation type="submission" date="2021-01" db="EMBL/GenBank/DDBJ databases">
        <authorList>
            <person name="Corre E."/>
            <person name="Pelletier E."/>
            <person name="Niang G."/>
            <person name="Scheremetjew M."/>
            <person name="Finn R."/>
            <person name="Kale V."/>
            <person name="Holt S."/>
            <person name="Cochrane G."/>
            <person name="Meng A."/>
            <person name="Brown T."/>
            <person name="Cohen L."/>
        </authorList>
    </citation>
    <scope>NUCLEOTIDE SEQUENCE</scope>
    <source>
        <strain evidence="17">CCMP1594</strain>
    </source>
</reference>
<dbReference type="InterPro" id="IPR036291">
    <property type="entry name" value="NAD(P)-bd_dom_sf"/>
</dbReference>
<feature type="domain" description="Homoserine dehydrogenase catalytic" evidence="16">
    <location>
        <begin position="152"/>
        <end position="349"/>
    </location>
</feature>
<dbReference type="PANTHER" id="PTHR43070:SF3">
    <property type="entry name" value="HOMOSERINE DEHYDROGENASE"/>
    <property type="match status" value="1"/>
</dbReference>